<dbReference type="PANTHER" id="PTHR22642:SF2">
    <property type="entry name" value="PROTEIN LONG AFTER FAR-RED 3"/>
    <property type="match status" value="1"/>
</dbReference>
<dbReference type="OrthoDB" id="3501663at2759"/>
<evidence type="ECO:0000313" key="2">
    <source>
        <dbReference type="EMBL" id="KNG83804.1"/>
    </source>
</evidence>
<comment type="caution">
    <text evidence="2">The sequence shown here is derived from an EMBL/GenBank/DDBJ whole genome shotgun (WGS) entry which is preliminary data.</text>
</comment>
<dbReference type="GeneID" id="26809801"/>
<protein>
    <recommendedName>
        <fullName evidence="1">Amidohydrolase 3 domain-containing protein</fullName>
    </recommendedName>
</protein>
<dbReference type="Pfam" id="PF07969">
    <property type="entry name" value="Amidohydro_3"/>
    <property type="match status" value="1"/>
</dbReference>
<dbReference type="SUPFAM" id="SSF51338">
    <property type="entry name" value="Composite domain of metallo-dependent hydrolases"/>
    <property type="match status" value="1"/>
</dbReference>
<keyword evidence="3" id="KW-1185">Reference proteome</keyword>
<dbReference type="STRING" id="1509407.A0A0L1IWC6"/>
<dbReference type="GO" id="GO:0016810">
    <property type="term" value="F:hydrolase activity, acting on carbon-nitrogen (but not peptide) bonds"/>
    <property type="evidence" value="ECO:0007669"/>
    <property type="project" value="InterPro"/>
</dbReference>
<dbReference type="EMBL" id="JNOM01000245">
    <property type="protein sequence ID" value="KNG83804.1"/>
    <property type="molecule type" value="Genomic_DNA"/>
</dbReference>
<dbReference type="InterPro" id="IPR013108">
    <property type="entry name" value="Amidohydro_3"/>
</dbReference>
<sequence>MTILFYSYRNMSSVAYLNGHVYTVNPRQPWAEAFIVDELAGTFTAVGNTQEIRGIARENGIITYDLRGVFVMPGIHDAHTHLLAAAMQKLNEAAISPDSNDHTLATNLKNAECLCSYAHVFGDWLVANFYAPDRFPDGQPDRKYLDEVFPDRPVLIRETTCHSILLNTKGLERVGYDLDNPTDPHAGAFIRRKGTMEPTGELVEAATEKAWVTIPLPSLHHAKKAILYGIHISHPYGITLCQEVSANSVYLHALR</sequence>
<dbReference type="RefSeq" id="XP_015404727.1">
    <property type="nucleotide sequence ID" value="XM_015553253.1"/>
</dbReference>
<name>A0A0L1IWC6_ASPN3</name>
<feature type="domain" description="Amidohydrolase 3" evidence="1">
    <location>
        <begin position="63"/>
        <end position="241"/>
    </location>
</feature>
<evidence type="ECO:0000259" key="1">
    <source>
        <dbReference type="Pfam" id="PF07969"/>
    </source>
</evidence>
<dbReference type="PANTHER" id="PTHR22642">
    <property type="entry name" value="IMIDAZOLONEPROPIONASE"/>
    <property type="match status" value="1"/>
</dbReference>
<dbReference type="Gene3D" id="3.10.310.70">
    <property type="match status" value="1"/>
</dbReference>
<dbReference type="AlphaFoldDB" id="A0A0L1IWC6"/>
<dbReference type="Gene3D" id="2.30.40.10">
    <property type="entry name" value="Urease, subunit C, domain 1"/>
    <property type="match status" value="1"/>
</dbReference>
<gene>
    <name evidence="2" type="ORF">ANOM_007997</name>
</gene>
<dbReference type="InterPro" id="IPR011059">
    <property type="entry name" value="Metal-dep_hydrolase_composite"/>
</dbReference>
<organism evidence="2 3">
    <name type="scientific">Aspergillus nomiae NRRL (strain ATCC 15546 / NRRL 13137 / CBS 260.88 / M93)</name>
    <dbReference type="NCBI Taxonomy" id="1509407"/>
    <lineage>
        <taxon>Eukaryota</taxon>
        <taxon>Fungi</taxon>
        <taxon>Dikarya</taxon>
        <taxon>Ascomycota</taxon>
        <taxon>Pezizomycotina</taxon>
        <taxon>Eurotiomycetes</taxon>
        <taxon>Eurotiomycetidae</taxon>
        <taxon>Eurotiales</taxon>
        <taxon>Aspergillaceae</taxon>
        <taxon>Aspergillus</taxon>
        <taxon>Aspergillus subgen. Circumdati</taxon>
    </lineage>
</organism>
<evidence type="ECO:0000313" key="3">
    <source>
        <dbReference type="Proteomes" id="UP000037505"/>
    </source>
</evidence>
<dbReference type="Proteomes" id="UP000037505">
    <property type="component" value="Unassembled WGS sequence"/>
</dbReference>
<accession>A0A0L1IWC6</accession>
<reference evidence="2 3" key="1">
    <citation type="submission" date="2014-06" db="EMBL/GenBank/DDBJ databases">
        <title>The Genome of the Aflatoxigenic Filamentous Fungus Aspergillus nomius.</title>
        <authorList>
            <person name="Moore M.G."/>
            <person name="Shannon B.M."/>
            <person name="Brian M.M."/>
        </authorList>
    </citation>
    <scope>NUCLEOTIDE SEQUENCE [LARGE SCALE GENOMIC DNA]</scope>
    <source>
        <strain evidence="2 3">NRRL 13137</strain>
    </source>
</reference>
<proteinExistence type="predicted"/>
<dbReference type="Gene3D" id="3.20.20.140">
    <property type="entry name" value="Metal-dependent hydrolases"/>
    <property type="match status" value="1"/>
</dbReference>